<sequence length="113" mass="12564">MPVSLGSCQQQGCIQAAPTYVTDFATNLLLPHSMQSECRRGRGRDNTVAHTLRPNRRNTFIYRSRQVTICLGSSNQINGLFYPPAGAQFFTSLGSFRKLLVYAASTKATYKIE</sequence>
<evidence type="ECO:0000313" key="2">
    <source>
        <dbReference type="Proteomes" id="UP000054538"/>
    </source>
</evidence>
<dbReference type="EMBL" id="KN824892">
    <property type="protein sequence ID" value="KIK98458.1"/>
    <property type="molecule type" value="Genomic_DNA"/>
</dbReference>
<proteinExistence type="predicted"/>
<gene>
    <name evidence="1" type="ORF">PAXRUDRAFT_685425</name>
</gene>
<evidence type="ECO:0000313" key="1">
    <source>
        <dbReference type="EMBL" id="KIK98458.1"/>
    </source>
</evidence>
<reference evidence="2" key="2">
    <citation type="submission" date="2015-01" db="EMBL/GenBank/DDBJ databases">
        <title>Evolutionary Origins and Diversification of the Mycorrhizal Mutualists.</title>
        <authorList>
            <consortium name="DOE Joint Genome Institute"/>
            <consortium name="Mycorrhizal Genomics Consortium"/>
            <person name="Kohler A."/>
            <person name="Kuo A."/>
            <person name="Nagy L.G."/>
            <person name="Floudas D."/>
            <person name="Copeland A."/>
            <person name="Barry K.W."/>
            <person name="Cichocki N."/>
            <person name="Veneault-Fourrey C."/>
            <person name="LaButti K."/>
            <person name="Lindquist E.A."/>
            <person name="Lipzen A."/>
            <person name="Lundell T."/>
            <person name="Morin E."/>
            <person name="Murat C."/>
            <person name="Riley R."/>
            <person name="Ohm R."/>
            <person name="Sun H."/>
            <person name="Tunlid A."/>
            <person name="Henrissat B."/>
            <person name="Grigoriev I.V."/>
            <person name="Hibbett D.S."/>
            <person name="Martin F."/>
        </authorList>
    </citation>
    <scope>NUCLEOTIDE SEQUENCE [LARGE SCALE GENOMIC DNA]</scope>
    <source>
        <strain evidence="2">Ve08.2h10</strain>
    </source>
</reference>
<protein>
    <submittedName>
        <fullName evidence="1">Uncharacterized protein</fullName>
    </submittedName>
</protein>
<dbReference type="Proteomes" id="UP000054538">
    <property type="component" value="Unassembled WGS sequence"/>
</dbReference>
<dbReference type="HOGENOM" id="CLU_2134332_0_0_1"/>
<reference evidence="1 2" key="1">
    <citation type="submission" date="2014-04" db="EMBL/GenBank/DDBJ databases">
        <authorList>
            <consortium name="DOE Joint Genome Institute"/>
            <person name="Kuo A."/>
            <person name="Kohler A."/>
            <person name="Jargeat P."/>
            <person name="Nagy L.G."/>
            <person name="Floudas D."/>
            <person name="Copeland A."/>
            <person name="Barry K.W."/>
            <person name="Cichocki N."/>
            <person name="Veneault-Fourrey C."/>
            <person name="LaButti K."/>
            <person name="Lindquist E.A."/>
            <person name="Lipzen A."/>
            <person name="Lundell T."/>
            <person name="Morin E."/>
            <person name="Murat C."/>
            <person name="Sun H."/>
            <person name="Tunlid A."/>
            <person name="Henrissat B."/>
            <person name="Grigoriev I.V."/>
            <person name="Hibbett D.S."/>
            <person name="Martin F."/>
            <person name="Nordberg H.P."/>
            <person name="Cantor M.N."/>
            <person name="Hua S.X."/>
        </authorList>
    </citation>
    <scope>NUCLEOTIDE SEQUENCE [LARGE SCALE GENOMIC DNA]</scope>
    <source>
        <strain evidence="1 2">Ve08.2h10</strain>
    </source>
</reference>
<accession>A0A0D0DV45</accession>
<organism evidence="1 2">
    <name type="scientific">Paxillus rubicundulus Ve08.2h10</name>
    <dbReference type="NCBI Taxonomy" id="930991"/>
    <lineage>
        <taxon>Eukaryota</taxon>
        <taxon>Fungi</taxon>
        <taxon>Dikarya</taxon>
        <taxon>Basidiomycota</taxon>
        <taxon>Agaricomycotina</taxon>
        <taxon>Agaricomycetes</taxon>
        <taxon>Agaricomycetidae</taxon>
        <taxon>Boletales</taxon>
        <taxon>Paxilineae</taxon>
        <taxon>Paxillaceae</taxon>
        <taxon>Paxillus</taxon>
    </lineage>
</organism>
<dbReference type="AlphaFoldDB" id="A0A0D0DV45"/>
<keyword evidence="2" id="KW-1185">Reference proteome</keyword>
<name>A0A0D0DV45_9AGAM</name>
<dbReference type="InParanoid" id="A0A0D0DV45"/>